<dbReference type="InterPro" id="IPR013325">
    <property type="entry name" value="RNA_pol_sigma_r2"/>
</dbReference>
<dbReference type="PROSITE" id="PS00622">
    <property type="entry name" value="HTH_LUXR_1"/>
    <property type="match status" value="1"/>
</dbReference>
<evidence type="ECO:0000259" key="5">
    <source>
        <dbReference type="PROSITE" id="PS00622"/>
    </source>
</evidence>
<dbReference type="AlphaFoldDB" id="A0A1I2KNR6"/>
<dbReference type="SUPFAM" id="SSF88659">
    <property type="entry name" value="Sigma3 and sigma4 domains of RNA polymerase sigma factors"/>
    <property type="match status" value="1"/>
</dbReference>
<organism evidence="6 7">
    <name type="scientific">Planifilum fulgidum</name>
    <dbReference type="NCBI Taxonomy" id="201973"/>
    <lineage>
        <taxon>Bacteria</taxon>
        <taxon>Bacillati</taxon>
        <taxon>Bacillota</taxon>
        <taxon>Bacilli</taxon>
        <taxon>Bacillales</taxon>
        <taxon>Thermoactinomycetaceae</taxon>
        <taxon>Planifilum</taxon>
    </lineage>
</organism>
<sequence length="180" mass="20738">MVEPEWVKRAQAGDREACIRLLREVEAAVYRTAYYLLGNEHDALDATQEALLRIYNRLSSYKGKSRFETWAQRIVANICIDHFRRKKREIPYPEGINPADPKAGSAVERPGVAMDLQQALRKLPPPQQTAIVLRYVHDFSYEEIAEAMDVPLNTVKSHLFRARKKLQEWLSEYQEGGVVP</sequence>
<dbReference type="Pfam" id="PF08281">
    <property type="entry name" value="Sigma70_r4_2"/>
    <property type="match status" value="1"/>
</dbReference>
<reference evidence="6 7" key="1">
    <citation type="submission" date="2016-10" db="EMBL/GenBank/DDBJ databases">
        <authorList>
            <person name="de Groot N.N."/>
        </authorList>
    </citation>
    <scope>NUCLEOTIDE SEQUENCE [LARGE SCALE GENOMIC DNA]</scope>
    <source>
        <strain evidence="6 7">DSM 44945</strain>
    </source>
</reference>
<protein>
    <submittedName>
        <fullName evidence="6">RNA polymerase sigma-70 factor, ECF subfamily</fullName>
    </submittedName>
</protein>
<feature type="domain" description="HTH luxR-type" evidence="5">
    <location>
        <begin position="138"/>
        <end position="165"/>
    </location>
</feature>
<dbReference type="InterPro" id="IPR013324">
    <property type="entry name" value="RNA_pol_sigma_r3/r4-like"/>
</dbReference>
<dbReference type="STRING" id="201973.SAMN04488025_102195"/>
<dbReference type="PANTHER" id="PTHR43133:SF51">
    <property type="entry name" value="RNA POLYMERASE SIGMA FACTOR"/>
    <property type="match status" value="1"/>
</dbReference>
<name>A0A1I2KNR6_9BACL</name>
<accession>A0A1I2KNR6</accession>
<dbReference type="Gene3D" id="1.10.10.10">
    <property type="entry name" value="Winged helix-like DNA-binding domain superfamily/Winged helix DNA-binding domain"/>
    <property type="match status" value="1"/>
</dbReference>
<dbReference type="InterPro" id="IPR036388">
    <property type="entry name" value="WH-like_DNA-bd_sf"/>
</dbReference>
<dbReference type="Proteomes" id="UP000198661">
    <property type="component" value="Unassembled WGS sequence"/>
</dbReference>
<keyword evidence="7" id="KW-1185">Reference proteome</keyword>
<keyword evidence="4" id="KW-0804">Transcription</keyword>
<dbReference type="InterPro" id="IPR039425">
    <property type="entry name" value="RNA_pol_sigma-70-like"/>
</dbReference>
<proteinExistence type="inferred from homology"/>
<dbReference type="CDD" id="cd06171">
    <property type="entry name" value="Sigma70_r4"/>
    <property type="match status" value="1"/>
</dbReference>
<dbReference type="InterPro" id="IPR013249">
    <property type="entry name" value="RNA_pol_sigma70_r4_t2"/>
</dbReference>
<dbReference type="GO" id="GO:0006352">
    <property type="term" value="P:DNA-templated transcription initiation"/>
    <property type="evidence" value="ECO:0007669"/>
    <property type="project" value="InterPro"/>
</dbReference>
<evidence type="ECO:0000256" key="3">
    <source>
        <dbReference type="ARBA" id="ARBA00023082"/>
    </source>
</evidence>
<dbReference type="InterPro" id="IPR000792">
    <property type="entry name" value="Tscrpt_reg_LuxR_C"/>
</dbReference>
<dbReference type="InterPro" id="IPR007627">
    <property type="entry name" value="RNA_pol_sigma70_r2"/>
</dbReference>
<dbReference type="GO" id="GO:0003677">
    <property type="term" value="F:DNA binding"/>
    <property type="evidence" value="ECO:0007669"/>
    <property type="project" value="InterPro"/>
</dbReference>
<evidence type="ECO:0000256" key="1">
    <source>
        <dbReference type="ARBA" id="ARBA00010641"/>
    </source>
</evidence>
<keyword evidence="3" id="KW-0731">Sigma factor</keyword>
<gene>
    <name evidence="6" type="ORF">SAMN04488025_102195</name>
</gene>
<dbReference type="NCBIfam" id="TIGR02937">
    <property type="entry name" value="sigma70-ECF"/>
    <property type="match status" value="1"/>
</dbReference>
<dbReference type="InterPro" id="IPR014284">
    <property type="entry name" value="RNA_pol_sigma-70_dom"/>
</dbReference>
<dbReference type="GO" id="GO:0016987">
    <property type="term" value="F:sigma factor activity"/>
    <property type="evidence" value="ECO:0007669"/>
    <property type="project" value="UniProtKB-KW"/>
</dbReference>
<evidence type="ECO:0000313" key="6">
    <source>
        <dbReference type="EMBL" id="SFF68652.1"/>
    </source>
</evidence>
<dbReference type="SUPFAM" id="SSF88946">
    <property type="entry name" value="Sigma2 domain of RNA polymerase sigma factors"/>
    <property type="match status" value="1"/>
</dbReference>
<comment type="similarity">
    <text evidence="1">Belongs to the sigma-70 factor family. ECF subfamily.</text>
</comment>
<dbReference type="RefSeq" id="WP_092035621.1">
    <property type="nucleotide sequence ID" value="NZ_FOOK01000002.1"/>
</dbReference>
<keyword evidence="2" id="KW-0805">Transcription regulation</keyword>
<evidence type="ECO:0000313" key="7">
    <source>
        <dbReference type="Proteomes" id="UP000198661"/>
    </source>
</evidence>
<dbReference type="EMBL" id="FOOK01000002">
    <property type="protein sequence ID" value="SFF68652.1"/>
    <property type="molecule type" value="Genomic_DNA"/>
</dbReference>
<evidence type="ECO:0000256" key="2">
    <source>
        <dbReference type="ARBA" id="ARBA00023015"/>
    </source>
</evidence>
<dbReference type="Gene3D" id="1.10.1740.10">
    <property type="match status" value="1"/>
</dbReference>
<dbReference type="PANTHER" id="PTHR43133">
    <property type="entry name" value="RNA POLYMERASE ECF-TYPE SIGMA FACTO"/>
    <property type="match status" value="1"/>
</dbReference>
<dbReference type="OrthoDB" id="9785675at2"/>
<evidence type="ECO:0000256" key="4">
    <source>
        <dbReference type="ARBA" id="ARBA00023163"/>
    </source>
</evidence>
<dbReference type="Pfam" id="PF04542">
    <property type="entry name" value="Sigma70_r2"/>
    <property type="match status" value="1"/>
</dbReference>